<gene>
    <name evidence="1" type="ORF">LTT95_04660</name>
</gene>
<dbReference type="EMBL" id="JAJQKU010000001">
    <property type="protein sequence ID" value="MCD9096226.1"/>
    <property type="molecule type" value="Genomic_DNA"/>
</dbReference>
<dbReference type="SUPFAM" id="SSF51182">
    <property type="entry name" value="RmlC-like cupins"/>
    <property type="match status" value="1"/>
</dbReference>
<reference evidence="1" key="1">
    <citation type="submission" date="2021-12" db="EMBL/GenBank/DDBJ databases">
        <authorList>
            <person name="Ulrich A."/>
        </authorList>
    </citation>
    <scope>NUCLEOTIDE SEQUENCE</scope>
    <source>
        <strain evidence="1">A1P009</strain>
    </source>
</reference>
<proteinExistence type="predicted"/>
<dbReference type="InterPro" id="IPR010282">
    <property type="entry name" value="Uncharacterised_HutD/Ves"/>
</dbReference>
<evidence type="ECO:0000313" key="2">
    <source>
        <dbReference type="Proteomes" id="UP001430360"/>
    </source>
</evidence>
<organism evidence="1 2">
    <name type="scientific">Luteimonas fraxinea</name>
    <dbReference type="NCBI Taxonomy" id="2901869"/>
    <lineage>
        <taxon>Bacteria</taxon>
        <taxon>Pseudomonadati</taxon>
        <taxon>Pseudomonadota</taxon>
        <taxon>Gammaproteobacteria</taxon>
        <taxon>Lysobacterales</taxon>
        <taxon>Lysobacteraceae</taxon>
        <taxon>Luteimonas</taxon>
    </lineage>
</organism>
<protein>
    <submittedName>
        <fullName evidence="1">HutD family protein</fullName>
    </submittedName>
</protein>
<keyword evidence="2" id="KW-1185">Reference proteome</keyword>
<dbReference type="RefSeq" id="WP_232134697.1">
    <property type="nucleotide sequence ID" value="NZ_CP089507.1"/>
</dbReference>
<evidence type="ECO:0000313" key="1">
    <source>
        <dbReference type="EMBL" id="MCD9096226.1"/>
    </source>
</evidence>
<accession>A0ABS8UBW6</accession>
<dbReference type="Pfam" id="PF05962">
    <property type="entry name" value="HutD"/>
    <property type="match status" value="1"/>
</dbReference>
<name>A0ABS8UBW6_9GAMM</name>
<dbReference type="PANTHER" id="PTHR37943">
    <property type="entry name" value="PROTEIN VES"/>
    <property type="match status" value="1"/>
</dbReference>
<sequence length="214" mass="23689">MSETSSSELSSVQRIDAQNAQRVRWRNGLGWTKEIHVESGVGNEAWIWRLSIAEIEQAAAFSKFEGVERELMLRTGDGLTLRFDDGQVSDLQPPHARLRFSGERALQGEPAGPGVSALNLMWRPDRVEASTWHRPLVGTMVVFVDPGDCWLVHVLAGHARLVAGDTRALERGDTLVLRAPDGRFRYVLDGGGEVVLTRFQPVALSPIRSPDLQV</sequence>
<dbReference type="InterPro" id="IPR014710">
    <property type="entry name" value="RmlC-like_jellyroll"/>
</dbReference>
<dbReference type="Proteomes" id="UP001430360">
    <property type="component" value="Unassembled WGS sequence"/>
</dbReference>
<dbReference type="PANTHER" id="PTHR37943:SF1">
    <property type="entry name" value="PROTEIN VES"/>
    <property type="match status" value="1"/>
</dbReference>
<dbReference type="Gene3D" id="2.60.120.10">
    <property type="entry name" value="Jelly Rolls"/>
    <property type="match status" value="1"/>
</dbReference>
<reference evidence="1" key="2">
    <citation type="journal article" date="2022" name="Syst. Appl. Microbiol.">
        <title>Physiological and genomic characterisation of Luteimonas fraxinea sp. nov., a bacterial species associated with trees tolerant to ash dieback.</title>
        <authorList>
            <person name="Ulrich K."/>
            <person name="Becker R."/>
            <person name="Behrendt U."/>
            <person name="Kube M."/>
            <person name="Schneck V."/>
            <person name="Ulrich A."/>
        </authorList>
    </citation>
    <scope>NUCLEOTIDE SEQUENCE</scope>
    <source>
        <strain evidence="1">A1P009</strain>
    </source>
</reference>
<dbReference type="InterPro" id="IPR011051">
    <property type="entry name" value="RmlC_Cupin_sf"/>
</dbReference>
<comment type="caution">
    <text evidence="1">The sequence shown here is derived from an EMBL/GenBank/DDBJ whole genome shotgun (WGS) entry which is preliminary data.</text>
</comment>